<dbReference type="EMBL" id="BKCJ010223625">
    <property type="protein sequence ID" value="GEY93111.1"/>
    <property type="molecule type" value="Genomic_DNA"/>
</dbReference>
<protein>
    <submittedName>
        <fullName evidence="5">Elongation factor 2</fullName>
    </submittedName>
</protein>
<dbReference type="PRINTS" id="PR00315">
    <property type="entry name" value="ELONGATNFCT"/>
</dbReference>
<keyword evidence="3" id="KW-0648">Protein biosynthesis</keyword>
<evidence type="ECO:0000313" key="5">
    <source>
        <dbReference type="EMBL" id="GEY93111.1"/>
    </source>
</evidence>
<reference evidence="5" key="1">
    <citation type="journal article" date="2019" name="Sci. Rep.">
        <title>Draft genome of Tanacetum cinerariifolium, the natural source of mosquito coil.</title>
        <authorList>
            <person name="Yamashiro T."/>
            <person name="Shiraishi A."/>
            <person name="Satake H."/>
            <person name="Nakayama K."/>
        </authorList>
    </citation>
    <scope>NUCLEOTIDE SEQUENCE</scope>
</reference>
<keyword evidence="1" id="KW-0963">Cytoplasm</keyword>
<gene>
    <name evidence="5" type="ORF">Tci_465085</name>
</gene>
<sequence>MDNKHNIRNVSFIAHYGHGKSILTDSLVATASNIPQETAPNVRMTDTRADERKRGFSIKSTGISLCYKFTDEYLKNFEEERDGNEYIINLIDSPGHVDFSVEVTTALHITDGPLVVVDCMEGVCLQTETVLHLALGERIRPVLILNRIERCFLELKVDDGEEAYKIFKKGNVAFSDGLYGWAFTLTHFAKINADKCNFDESEMMKMLWDDNFYNTETREWTQKNTGAATCKPGFVQFCYDPIKQIINNCMMNKKKKYLHSRFEDLGVIITKDKGLTGKPLMQHIMQTWLPAAMALLE</sequence>
<dbReference type="InterPro" id="IPR027417">
    <property type="entry name" value="P-loop_NTPase"/>
</dbReference>
<dbReference type="Pfam" id="PF00009">
    <property type="entry name" value="GTP_EFTU"/>
    <property type="match status" value="1"/>
</dbReference>
<evidence type="ECO:0000256" key="2">
    <source>
        <dbReference type="ARBA" id="ARBA00022768"/>
    </source>
</evidence>
<evidence type="ECO:0000256" key="1">
    <source>
        <dbReference type="ARBA" id="ARBA00022490"/>
    </source>
</evidence>
<dbReference type="GO" id="GO:1990904">
    <property type="term" value="C:ribonucleoprotein complex"/>
    <property type="evidence" value="ECO:0007669"/>
    <property type="project" value="TreeGrafter"/>
</dbReference>
<organism evidence="5">
    <name type="scientific">Tanacetum cinerariifolium</name>
    <name type="common">Dalmatian daisy</name>
    <name type="synonym">Chrysanthemum cinerariifolium</name>
    <dbReference type="NCBI Taxonomy" id="118510"/>
    <lineage>
        <taxon>Eukaryota</taxon>
        <taxon>Viridiplantae</taxon>
        <taxon>Streptophyta</taxon>
        <taxon>Embryophyta</taxon>
        <taxon>Tracheophyta</taxon>
        <taxon>Spermatophyta</taxon>
        <taxon>Magnoliopsida</taxon>
        <taxon>eudicotyledons</taxon>
        <taxon>Gunneridae</taxon>
        <taxon>Pentapetalae</taxon>
        <taxon>asterids</taxon>
        <taxon>campanulids</taxon>
        <taxon>Asterales</taxon>
        <taxon>Asteraceae</taxon>
        <taxon>Asteroideae</taxon>
        <taxon>Anthemideae</taxon>
        <taxon>Anthemidinae</taxon>
        <taxon>Tanacetum</taxon>
    </lineage>
</organism>
<dbReference type="GO" id="GO:0005829">
    <property type="term" value="C:cytosol"/>
    <property type="evidence" value="ECO:0007669"/>
    <property type="project" value="TreeGrafter"/>
</dbReference>
<dbReference type="InterPro" id="IPR000795">
    <property type="entry name" value="T_Tr_GTP-bd_dom"/>
</dbReference>
<dbReference type="AlphaFoldDB" id="A0A699I1F3"/>
<dbReference type="SUPFAM" id="SSF52540">
    <property type="entry name" value="P-loop containing nucleoside triphosphate hydrolases"/>
    <property type="match status" value="1"/>
</dbReference>
<dbReference type="PANTHER" id="PTHR42908:SF10">
    <property type="entry name" value="EUKARYOTIC TRANSLATION ELONGATION FACTOR 2"/>
    <property type="match status" value="1"/>
</dbReference>
<dbReference type="GO" id="GO:0043022">
    <property type="term" value="F:ribosome binding"/>
    <property type="evidence" value="ECO:0007669"/>
    <property type="project" value="TreeGrafter"/>
</dbReference>
<dbReference type="Gene3D" id="3.40.50.300">
    <property type="entry name" value="P-loop containing nucleotide triphosphate hydrolases"/>
    <property type="match status" value="1"/>
</dbReference>
<evidence type="ECO:0000259" key="4">
    <source>
        <dbReference type="PROSITE" id="PS51722"/>
    </source>
</evidence>
<dbReference type="GO" id="GO:0003924">
    <property type="term" value="F:GTPase activity"/>
    <property type="evidence" value="ECO:0007669"/>
    <property type="project" value="InterPro"/>
</dbReference>
<keyword evidence="2 5" id="KW-0251">Elongation factor</keyword>
<dbReference type="PROSITE" id="PS51722">
    <property type="entry name" value="G_TR_2"/>
    <property type="match status" value="1"/>
</dbReference>
<dbReference type="Gene3D" id="3.90.1430.10">
    <property type="entry name" value="Yeast translation eEF2 (G' domain)"/>
    <property type="match status" value="1"/>
</dbReference>
<comment type="caution">
    <text evidence="5">The sequence shown here is derived from an EMBL/GenBank/DDBJ whole genome shotgun (WGS) entry which is preliminary data.</text>
</comment>
<accession>A0A699I1F3</accession>
<dbReference type="PANTHER" id="PTHR42908">
    <property type="entry name" value="TRANSLATION ELONGATION FACTOR-RELATED"/>
    <property type="match status" value="1"/>
</dbReference>
<proteinExistence type="predicted"/>
<name>A0A699I1F3_TANCI</name>
<dbReference type="GO" id="GO:0005525">
    <property type="term" value="F:GTP binding"/>
    <property type="evidence" value="ECO:0007669"/>
    <property type="project" value="InterPro"/>
</dbReference>
<feature type="domain" description="Tr-type G" evidence="4">
    <location>
        <begin position="5"/>
        <end position="297"/>
    </location>
</feature>
<evidence type="ECO:0000256" key="3">
    <source>
        <dbReference type="ARBA" id="ARBA00022917"/>
    </source>
</evidence>
<dbReference type="GO" id="GO:0003746">
    <property type="term" value="F:translation elongation factor activity"/>
    <property type="evidence" value="ECO:0007669"/>
    <property type="project" value="UniProtKB-KW"/>
</dbReference>